<proteinExistence type="predicted"/>
<sequence length="206" mass="23680">MDVDTDADDEIDEELDHAYDNNNGLNEGITDQAISITSIKDKLSTYQNHPTKASNQSSDCNLRNQLDLLLKLQAEYWRQRSKLTTISEGDRNTKFFHPHVKYKTKINNILELKDNSGILISNEEEIKKYCKSYFEDLFKSNHPPDPNSTPTHYTSLQRITTTLTPQQISCLNAPFTQDDVKASLFEMPYYKSPGLDGFLAKFYQNN</sequence>
<comment type="caution">
    <text evidence="1">The sequence shown here is derived from an EMBL/GenBank/DDBJ whole genome shotgun (WGS) entry which is preliminary data.</text>
</comment>
<dbReference type="AlphaFoldDB" id="A0AAV3RV52"/>
<evidence type="ECO:0008006" key="3">
    <source>
        <dbReference type="Google" id="ProtNLM"/>
    </source>
</evidence>
<reference evidence="1 2" key="1">
    <citation type="submission" date="2024-01" db="EMBL/GenBank/DDBJ databases">
        <title>The complete chloroplast genome sequence of Lithospermum erythrorhizon: insights into the phylogenetic relationship among Boraginaceae species and the maternal lineages of purple gromwells.</title>
        <authorList>
            <person name="Okada T."/>
            <person name="Watanabe K."/>
        </authorList>
    </citation>
    <scope>NUCLEOTIDE SEQUENCE [LARGE SCALE GENOMIC DNA]</scope>
</reference>
<evidence type="ECO:0000313" key="2">
    <source>
        <dbReference type="Proteomes" id="UP001454036"/>
    </source>
</evidence>
<protein>
    <recommendedName>
        <fullName evidence="3">Reverse transcriptase</fullName>
    </recommendedName>
</protein>
<gene>
    <name evidence="1" type="ORF">LIER_32440</name>
</gene>
<name>A0AAV3RV52_LITER</name>
<accession>A0AAV3RV52</accession>
<dbReference type="Proteomes" id="UP001454036">
    <property type="component" value="Unassembled WGS sequence"/>
</dbReference>
<organism evidence="1 2">
    <name type="scientific">Lithospermum erythrorhizon</name>
    <name type="common">Purple gromwell</name>
    <name type="synonym">Lithospermum officinale var. erythrorhizon</name>
    <dbReference type="NCBI Taxonomy" id="34254"/>
    <lineage>
        <taxon>Eukaryota</taxon>
        <taxon>Viridiplantae</taxon>
        <taxon>Streptophyta</taxon>
        <taxon>Embryophyta</taxon>
        <taxon>Tracheophyta</taxon>
        <taxon>Spermatophyta</taxon>
        <taxon>Magnoliopsida</taxon>
        <taxon>eudicotyledons</taxon>
        <taxon>Gunneridae</taxon>
        <taxon>Pentapetalae</taxon>
        <taxon>asterids</taxon>
        <taxon>lamiids</taxon>
        <taxon>Boraginales</taxon>
        <taxon>Boraginaceae</taxon>
        <taxon>Boraginoideae</taxon>
        <taxon>Lithospermeae</taxon>
        <taxon>Lithospermum</taxon>
    </lineage>
</organism>
<dbReference type="EMBL" id="BAABME010012475">
    <property type="protein sequence ID" value="GAA0185152.1"/>
    <property type="molecule type" value="Genomic_DNA"/>
</dbReference>
<keyword evidence="2" id="KW-1185">Reference proteome</keyword>
<evidence type="ECO:0000313" key="1">
    <source>
        <dbReference type="EMBL" id="GAA0185152.1"/>
    </source>
</evidence>